<dbReference type="Gene3D" id="3.20.20.450">
    <property type="entry name" value="EAL domain"/>
    <property type="match status" value="1"/>
</dbReference>
<evidence type="ECO:0000256" key="1">
    <source>
        <dbReference type="SAM" id="Phobius"/>
    </source>
</evidence>
<dbReference type="InterPro" id="IPR035919">
    <property type="entry name" value="EAL_sf"/>
</dbReference>
<dbReference type="PROSITE" id="PS50885">
    <property type="entry name" value="HAMP"/>
    <property type="match status" value="1"/>
</dbReference>
<dbReference type="RefSeq" id="WP_124936298.1">
    <property type="nucleotide sequence ID" value="NZ_RJVQ01000002.1"/>
</dbReference>
<reference evidence="5 6" key="1">
    <citation type="submission" date="2018-11" db="EMBL/GenBank/DDBJ databases">
        <title>Vibrio LJC006 sp. nov., isolated from seawater during the bloom of the enteromorpha.</title>
        <authorList>
            <person name="Liang J."/>
        </authorList>
    </citation>
    <scope>NUCLEOTIDE SEQUENCE [LARGE SCALE GENOMIC DNA]</scope>
    <source>
        <strain evidence="5 6">LJC006</strain>
    </source>
</reference>
<dbReference type="InterPro" id="IPR043128">
    <property type="entry name" value="Rev_trsase/Diguanyl_cyclase"/>
</dbReference>
<feature type="domain" description="GGDEF" evidence="4">
    <location>
        <begin position="385"/>
        <end position="527"/>
    </location>
</feature>
<dbReference type="GO" id="GO:0007165">
    <property type="term" value="P:signal transduction"/>
    <property type="evidence" value="ECO:0007669"/>
    <property type="project" value="InterPro"/>
</dbReference>
<dbReference type="CDD" id="cd01949">
    <property type="entry name" value="GGDEF"/>
    <property type="match status" value="1"/>
</dbReference>
<feature type="domain" description="HAMP" evidence="3">
    <location>
        <begin position="304"/>
        <end position="356"/>
    </location>
</feature>
<dbReference type="InterPro" id="IPR003660">
    <property type="entry name" value="HAMP_dom"/>
</dbReference>
<dbReference type="SMART" id="SM00267">
    <property type="entry name" value="GGDEF"/>
    <property type="match status" value="1"/>
</dbReference>
<evidence type="ECO:0000259" key="2">
    <source>
        <dbReference type="PROSITE" id="PS50883"/>
    </source>
</evidence>
<gene>
    <name evidence="5" type="ORF">EES38_06200</name>
</gene>
<accession>A0A3N9TIN2</accession>
<name>A0A3N9TIN2_9VIBR</name>
<evidence type="ECO:0000313" key="6">
    <source>
        <dbReference type="Proteomes" id="UP000281112"/>
    </source>
</evidence>
<keyword evidence="1" id="KW-0812">Transmembrane</keyword>
<sequence length="833" mass="93873">MKLSKRINFIILPVLSIIFTLAGIIAYMSQKDSVFEALQGKLDHQSTSVINVFETQLVELDSLIKQLLNSLQVTQYLNDEESSYAVYSTENQLIRFISNIAESSGIPIAIEFYDMQHDAIFSYNSENPFAKAVAPKGLIKHITDTTQSLSPEHSVSLITTQYDVITLADNKFQLNVYRTFSPEQSIYDNMFTVNSRLYTARISTIINVDKSILPIVQTAFSAQTTLHVLSHETLYAPNGPLPIQFQYDGLYHDGYARSPVIDTIISVDSGYINDLLFPYVISIISLVLNVTLVCFLLLKRLINRQIIVPIESLNEKVQKAINGDEKALQLIDKQDEVSSLNNSYIKLLDDLNTLARRDSLTGLANRNVFGSALMRSIEEAIQHSTRCALFYIDLDNFKSVNDQFGHHTGDKVLVEFSKQLTSVFRNEDIIVKPSLYSDIARLAGDEFAIVLPHAPSVDIISHIAQRIVNICENGLELDGIHYDVHTSIGIAVSPHDANDPDALMKCADTAMYQVKHTSKNGFHFYSEELEAEQKRSSEIEKALKVALKNDEFYLHFMPIYGCQSGEIENIECLIRSNNDYLQQSGPDEYIPIAEHCGLIKEIDLWVFKTAISAFEELINTHSYAGNISVNFSSYQLKDDNFVPAIKTILQETSVPTSKIDMEITETCLISNSHKVIERLNQLKETGVNLSLDDFGTGFTAFSQLQDYPVDSLKIDRSFVNLIDTFSEQQQEHRPLVDIIIELASLYELDTVAEGIESAEQFKYVSNLGCTQAQGFYLQKPVVWETLVTLLEEHDSNAFLKRIWPNKQIPLELNETVGSVTELKSDDLDDTPHQ</sequence>
<dbReference type="GO" id="GO:0016020">
    <property type="term" value="C:membrane"/>
    <property type="evidence" value="ECO:0007669"/>
    <property type="project" value="InterPro"/>
</dbReference>
<dbReference type="InterPro" id="IPR000160">
    <property type="entry name" value="GGDEF_dom"/>
</dbReference>
<organism evidence="5 6">
    <name type="scientific">Vibrio viridaestus</name>
    <dbReference type="NCBI Taxonomy" id="2487322"/>
    <lineage>
        <taxon>Bacteria</taxon>
        <taxon>Pseudomonadati</taxon>
        <taxon>Pseudomonadota</taxon>
        <taxon>Gammaproteobacteria</taxon>
        <taxon>Vibrionales</taxon>
        <taxon>Vibrionaceae</taxon>
        <taxon>Vibrio</taxon>
    </lineage>
</organism>
<feature type="domain" description="EAL" evidence="2">
    <location>
        <begin position="536"/>
        <end position="794"/>
    </location>
</feature>
<keyword evidence="1" id="KW-1133">Transmembrane helix</keyword>
<dbReference type="Pfam" id="PF00563">
    <property type="entry name" value="EAL"/>
    <property type="match status" value="1"/>
</dbReference>
<dbReference type="PANTHER" id="PTHR44757:SF2">
    <property type="entry name" value="BIOFILM ARCHITECTURE MAINTENANCE PROTEIN MBAA"/>
    <property type="match status" value="1"/>
</dbReference>
<evidence type="ECO:0000259" key="3">
    <source>
        <dbReference type="PROSITE" id="PS50885"/>
    </source>
</evidence>
<evidence type="ECO:0000259" key="4">
    <source>
        <dbReference type="PROSITE" id="PS50887"/>
    </source>
</evidence>
<dbReference type="CDD" id="cd01948">
    <property type="entry name" value="EAL"/>
    <property type="match status" value="1"/>
</dbReference>
<dbReference type="NCBIfam" id="TIGR00254">
    <property type="entry name" value="GGDEF"/>
    <property type="match status" value="1"/>
</dbReference>
<dbReference type="Pfam" id="PF00990">
    <property type="entry name" value="GGDEF"/>
    <property type="match status" value="1"/>
</dbReference>
<feature type="transmembrane region" description="Helical" evidence="1">
    <location>
        <begin position="7"/>
        <end position="28"/>
    </location>
</feature>
<keyword evidence="6" id="KW-1185">Reference proteome</keyword>
<protein>
    <submittedName>
        <fullName evidence="5">EAL domain-containing protein</fullName>
    </submittedName>
</protein>
<dbReference type="AlphaFoldDB" id="A0A3N9TIN2"/>
<dbReference type="PROSITE" id="PS50887">
    <property type="entry name" value="GGDEF"/>
    <property type="match status" value="1"/>
</dbReference>
<comment type="caution">
    <text evidence="5">The sequence shown here is derived from an EMBL/GenBank/DDBJ whole genome shotgun (WGS) entry which is preliminary data.</text>
</comment>
<dbReference type="PANTHER" id="PTHR44757">
    <property type="entry name" value="DIGUANYLATE CYCLASE DGCP"/>
    <property type="match status" value="1"/>
</dbReference>
<dbReference type="PROSITE" id="PS50883">
    <property type="entry name" value="EAL"/>
    <property type="match status" value="1"/>
</dbReference>
<dbReference type="InterPro" id="IPR029787">
    <property type="entry name" value="Nucleotide_cyclase"/>
</dbReference>
<dbReference type="InterPro" id="IPR001633">
    <property type="entry name" value="EAL_dom"/>
</dbReference>
<evidence type="ECO:0000313" key="5">
    <source>
        <dbReference type="EMBL" id="RQW64178.1"/>
    </source>
</evidence>
<dbReference type="SUPFAM" id="SSF55073">
    <property type="entry name" value="Nucleotide cyclase"/>
    <property type="match status" value="1"/>
</dbReference>
<dbReference type="EMBL" id="RJVQ01000002">
    <property type="protein sequence ID" value="RQW64178.1"/>
    <property type="molecule type" value="Genomic_DNA"/>
</dbReference>
<proteinExistence type="predicted"/>
<dbReference type="Proteomes" id="UP000281112">
    <property type="component" value="Unassembled WGS sequence"/>
</dbReference>
<dbReference type="SUPFAM" id="SSF141868">
    <property type="entry name" value="EAL domain-like"/>
    <property type="match status" value="1"/>
</dbReference>
<dbReference type="SMART" id="SM00052">
    <property type="entry name" value="EAL"/>
    <property type="match status" value="1"/>
</dbReference>
<keyword evidence="1" id="KW-0472">Membrane</keyword>
<dbReference type="InterPro" id="IPR052155">
    <property type="entry name" value="Biofilm_reg_signaling"/>
</dbReference>
<dbReference type="Gene3D" id="3.30.70.270">
    <property type="match status" value="1"/>
</dbReference>